<dbReference type="Proteomes" id="UP000003082">
    <property type="component" value="Unassembled WGS sequence"/>
</dbReference>
<protein>
    <submittedName>
        <fullName evidence="1">Uncharacterized protein</fullName>
    </submittedName>
</protein>
<accession>B9D5L2</accession>
<keyword evidence="2" id="KW-1185">Reference proteome</keyword>
<dbReference type="EMBL" id="ACFU01000041">
    <property type="protein sequence ID" value="EEF12706.1"/>
    <property type="molecule type" value="Genomic_DNA"/>
</dbReference>
<name>B9D5L2_CAMRE</name>
<proteinExistence type="predicted"/>
<organism evidence="1 2">
    <name type="scientific">Campylobacter rectus RM3267</name>
    <dbReference type="NCBI Taxonomy" id="553218"/>
    <lineage>
        <taxon>Bacteria</taxon>
        <taxon>Pseudomonadati</taxon>
        <taxon>Campylobacterota</taxon>
        <taxon>Epsilonproteobacteria</taxon>
        <taxon>Campylobacterales</taxon>
        <taxon>Campylobacteraceae</taxon>
        <taxon>Campylobacter</taxon>
    </lineage>
</organism>
<comment type="caution">
    <text evidence="1">The sequence shown here is derived from an EMBL/GenBank/DDBJ whole genome shotgun (WGS) entry which is preliminary data.</text>
</comment>
<evidence type="ECO:0000313" key="1">
    <source>
        <dbReference type="EMBL" id="EEF12706.1"/>
    </source>
</evidence>
<sequence>MSFISFHTAKNQILVSNLRQSKSDKFVPVLNGNQILDEMIKFCGF</sequence>
<dbReference type="AlphaFoldDB" id="B9D5L2"/>
<gene>
    <name evidence="1" type="ORF">CAMRE0001_3262</name>
</gene>
<evidence type="ECO:0000313" key="2">
    <source>
        <dbReference type="Proteomes" id="UP000003082"/>
    </source>
</evidence>
<reference evidence="1 2" key="1">
    <citation type="submission" date="2008-08" db="EMBL/GenBank/DDBJ databases">
        <authorList>
            <person name="Madupu R."/>
            <person name="Durkin A.S."/>
            <person name="Torralba M."/>
            <person name="Methe B."/>
            <person name="Sutton G.G."/>
            <person name="Strausberg R.L."/>
            <person name="Nelson K.E."/>
        </authorList>
    </citation>
    <scope>NUCLEOTIDE SEQUENCE [LARGE SCALE GENOMIC DNA]</scope>
    <source>
        <strain evidence="1 2">RM3267</strain>
    </source>
</reference>